<accession>A0A0F7SSV7</accession>
<evidence type="ECO:0000256" key="3">
    <source>
        <dbReference type="ARBA" id="ARBA00023128"/>
    </source>
</evidence>
<dbReference type="EMBL" id="LN483142">
    <property type="protein sequence ID" value="CED83143.1"/>
    <property type="molecule type" value="Genomic_DNA"/>
</dbReference>
<evidence type="ECO:0000259" key="5">
    <source>
        <dbReference type="Pfam" id="PF09597"/>
    </source>
</evidence>
<evidence type="ECO:0000256" key="4">
    <source>
        <dbReference type="ARBA" id="ARBA00035129"/>
    </source>
</evidence>
<keyword evidence="3" id="KW-0496">Mitochondrion</keyword>
<evidence type="ECO:0000256" key="1">
    <source>
        <dbReference type="ARBA" id="ARBA00004173"/>
    </source>
</evidence>
<evidence type="ECO:0000313" key="6">
    <source>
        <dbReference type="EMBL" id="CED83143.1"/>
    </source>
</evidence>
<comment type="similarity">
    <text evidence="2">Belongs to the mitochondrion-specific ribosomal protein mS41 family.</text>
</comment>
<reference evidence="6" key="1">
    <citation type="submission" date="2014-08" db="EMBL/GenBank/DDBJ databases">
        <authorList>
            <person name="Sharma Rahul"/>
            <person name="Thines Marco"/>
        </authorList>
    </citation>
    <scope>NUCLEOTIDE SEQUENCE</scope>
</reference>
<proteinExistence type="inferred from homology"/>
<dbReference type="InterPro" id="IPR019083">
    <property type="entry name" value="SAM_Ribosomal_mS41"/>
</dbReference>
<name>A0A0F7SSV7_PHARH</name>
<feature type="domain" description="Small ribosomal subunit protein mS41 SAM" evidence="5">
    <location>
        <begin position="61"/>
        <end position="127"/>
    </location>
</feature>
<sequence length="184" mass="20883">MSLSRHIVPLASSSRLVCSRSFHTTAPVALQARSTKIFKHIDQAIREELPPVVIGSKVKRQIPEPKGPITDPAAFFRAAGRNLKNKVKGEVTWDELFTRKAEGWTQAGLVTKDVKYVQWITEKYRQGFDPRFIAREPKKPKKIRGHGLAIQNGIRMKWSFKMDLAHAPRPWGMEAFASRGKPKD</sequence>
<dbReference type="InterPro" id="IPR039603">
    <property type="entry name" value="Ribosomal_mS41"/>
</dbReference>
<dbReference type="Pfam" id="PF09597">
    <property type="entry name" value="SAM_Ribosomal_mS41"/>
    <property type="match status" value="1"/>
</dbReference>
<dbReference type="PANTHER" id="PTHR28235:SF1">
    <property type="entry name" value="SMALL RIBOSOMAL SUBUNIT PROTEIN MS41"/>
    <property type="match status" value="1"/>
</dbReference>
<dbReference type="AlphaFoldDB" id="A0A0F7SSV7"/>
<dbReference type="PANTHER" id="PTHR28235">
    <property type="entry name" value="PROTEIN FYV4, MITOCHONDRIAL"/>
    <property type="match status" value="1"/>
</dbReference>
<organism evidence="6">
    <name type="scientific">Phaffia rhodozyma</name>
    <name type="common">Yeast</name>
    <name type="synonym">Xanthophyllomyces dendrorhous</name>
    <dbReference type="NCBI Taxonomy" id="264483"/>
    <lineage>
        <taxon>Eukaryota</taxon>
        <taxon>Fungi</taxon>
        <taxon>Dikarya</taxon>
        <taxon>Basidiomycota</taxon>
        <taxon>Agaricomycotina</taxon>
        <taxon>Tremellomycetes</taxon>
        <taxon>Cystofilobasidiales</taxon>
        <taxon>Mrakiaceae</taxon>
        <taxon>Phaffia</taxon>
    </lineage>
</organism>
<comment type="subcellular location">
    <subcellularLocation>
        <location evidence="1">Mitochondrion</location>
    </subcellularLocation>
</comment>
<protein>
    <recommendedName>
        <fullName evidence="4">Small ribosomal subunit protein mS41</fullName>
    </recommendedName>
</protein>
<evidence type="ECO:0000256" key="2">
    <source>
        <dbReference type="ARBA" id="ARBA00010492"/>
    </source>
</evidence>
<dbReference type="GO" id="GO:0005739">
    <property type="term" value="C:mitochondrion"/>
    <property type="evidence" value="ECO:0007669"/>
    <property type="project" value="UniProtKB-SubCell"/>
</dbReference>